<keyword evidence="2" id="KW-1185">Reference proteome</keyword>
<proteinExistence type="predicted"/>
<comment type="caution">
    <text evidence="1">The sequence shown here is derived from an EMBL/GenBank/DDBJ whole genome shotgun (WGS) entry which is preliminary data.</text>
</comment>
<dbReference type="Proteomes" id="UP000242791">
    <property type="component" value="Unassembled WGS sequence"/>
</dbReference>
<dbReference type="OrthoDB" id="5584477at2759"/>
<dbReference type="AlphaFoldDB" id="A0A1J9PR86"/>
<name>A0A1J9PR86_9EURO</name>
<dbReference type="STRING" id="1658174.A0A1J9PR86"/>
<reference evidence="1 2" key="1">
    <citation type="submission" date="2015-08" db="EMBL/GenBank/DDBJ databases">
        <title>Emmonsia species relationships and genome sequence.</title>
        <authorList>
            <person name="Cuomo C.A."/>
            <person name="Schwartz I.S."/>
            <person name="Kenyon C."/>
            <person name="De Hoog G.S."/>
            <person name="Govender N.P."/>
            <person name="Botha A."/>
            <person name="Moreno L."/>
            <person name="De Vries M."/>
            <person name="Munoz J.F."/>
            <person name="Stielow J.B."/>
        </authorList>
    </citation>
    <scope>NUCLEOTIDE SEQUENCE [LARGE SCALE GENOMIC DNA]</scope>
    <source>
        <strain evidence="1 2">EI222</strain>
    </source>
</reference>
<organism evidence="1 2">
    <name type="scientific">Blastomyces percursus</name>
    <dbReference type="NCBI Taxonomy" id="1658174"/>
    <lineage>
        <taxon>Eukaryota</taxon>
        <taxon>Fungi</taxon>
        <taxon>Dikarya</taxon>
        <taxon>Ascomycota</taxon>
        <taxon>Pezizomycotina</taxon>
        <taxon>Eurotiomycetes</taxon>
        <taxon>Eurotiomycetidae</taxon>
        <taxon>Onygenales</taxon>
        <taxon>Ajellomycetaceae</taxon>
        <taxon>Blastomyces</taxon>
    </lineage>
</organism>
<accession>A0A1J9PR86</accession>
<evidence type="ECO:0000313" key="1">
    <source>
        <dbReference type="EMBL" id="OJD18929.1"/>
    </source>
</evidence>
<protein>
    <submittedName>
        <fullName evidence="1">Uncharacterized protein</fullName>
    </submittedName>
</protein>
<evidence type="ECO:0000313" key="2">
    <source>
        <dbReference type="Proteomes" id="UP000242791"/>
    </source>
</evidence>
<dbReference type="EMBL" id="LGTZ01002130">
    <property type="protein sequence ID" value="OJD18929.1"/>
    <property type="molecule type" value="Genomic_DNA"/>
</dbReference>
<gene>
    <name evidence="1" type="ORF">ACJ73_08678</name>
</gene>
<sequence>MMSDEELGLDTFIARDEDGNKSITVKGTLRASRSEGCPGLARIIGDHTITRISGMRYGLTFEDKCHDFKSVTSSTVFSFHSQPLNEPCRLDVRQQVIVQEAQIPKGMQTSK</sequence>
<dbReference type="VEuPathDB" id="FungiDB:ACJ73_08678"/>